<accession>A0A7X0IG55</accession>
<protein>
    <recommendedName>
        <fullName evidence="1">CHAT domain-containing protein</fullName>
    </recommendedName>
</protein>
<dbReference type="RefSeq" id="WP_221474808.1">
    <property type="nucleotide sequence ID" value="NZ_JACHIU010000001.1"/>
</dbReference>
<name>A0A7X0IG55_9ACTN</name>
<feature type="domain" description="CHAT" evidence="1">
    <location>
        <begin position="632"/>
        <end position="879"/>
    </location>
</feature>
<dbReference type="InterPro" id="IPR024983">
    <property type="entry name" value="CHAT_dom"/>
</dbReference>
<dbReference type="SMART" id="SM00028">
    <property type="entry name" value="TPR"/>
    <property type="match status" value="3"/>
</dbReference>
<dbReference type="InterPro" id="IPR011990">
    <property type="entry name" value="TPR-like_helical_dom_sf"/>
</dbReference>
<dbReference type="EMBL" id="JACHIU010000001">
    <property type="protein sequence ID" value="MBB6473383.1"/>
    <property type="molecule type" value="Genomic_DNA"/>
</dbReference>
<dbReference type="AlphaFoldDB" id="A0A7X0IG55"/>
<reference evidence="2 3" key="1">
    <citation type="submission" date="2020-08" db="EMBL/GenBank/DDBJ databases">
        <title>Sequencing the genomes of 1000 actinobacteria strains.</title>
        <authorList>
            <person name="Klenk H.-P."/>
        </authorList>
    </citation>
    <scope>NUCLEOTIDE SEQUENCE [LARGE SCALE GENOMIC DNA]</scope>
    <source>
        <strain evidence="2 3">DSM 44936</strain>
    </source>
</reference>
<sequence length="881" mass="92455">MEGGSAPGDPGPPGPEDLLSLVFARPEEAVAGARALLGAAPAPHTASVAHQVIGIWERDFGDLTVALGHLRRARALARRSGSADREADALAALGVAVVHAGHTGRGLAYLNAGVTRGSGLTSARVRFRRARILWVLGRHREALDDLRPAIPVLREADDTIWTARALTLRGLLHLASGATEQADLDFAAAEHLWERTDQDHDRAVAVWNRGVAAFLAGDLPAALRHYDDAARRFETLGTPGYGLTLDRCFALLAAGLAEEARHEADRAAALLEHTRGQSTTKAELILVAARAATAARDPQAASARALIAIRLFVSQRRGWWEAHARLVLHQARHAAGRTSGRQVRDVAELAVRLRDLGSPEAVQASLLAGRVALAFGWAEDADKHLAEAARGRLRGPAQARVAGWLAHALRAQATGRRAAVFAACRRGLDVLDEHRLTLGAAELRARATAQGAELAALAQEAALASGDPRRLLVWSERWRATALAVPPVRPPDDPALLRDTAAYREVTGRLETARSTGRPAPALEREHRRLERAIRARTLRARGPGTGESLRFDPRALLDRLGDRRLVEITDVGGVARVLVCGAGKVRVFTAGRTAGLAAEVGHLRAGLRRLAYRTAAGFAAERLAVVEAGTRLLQETLLGPAVRHLGTGPLLIVPPGRLHGVPWAALPALRDRVVGVSPSAGAWLRAGDVVPPDAADGAGVVLVRGPGLAGGGAEVPSLAARYGGASVLGDGAATVAAVLKAIDGSLLAHIAAHGTFRADSPMFSALRMDDGRLTVHDLERLGRAPYRIVLSACDSGWLEPVGADELLGLAAALLPLGTAGIAASLVPVDDEAAAALSVALHDGLRAGLGTAEALRDARRALPDDPPHRAAAWSFTAIGAA</sequence>
<evidence type="ECO:0000313" key="3">
    <source>
        <dbReference type="Proteomes" id="UP000555564"/>
    </source>
</evidence>
<dbReference type="Gene3D" id="1.25.40.10">
    <property type="entry name" value="Tetratricopeptide repeat domain"/>
    <property type="match status" value="2"/>
</dbReference>
<gene>
    <name evidence="2" type="ORF">BJ992_002814</name>
</gene>
<proteinExistence type="predicted"/>
<evidence type="ECO:0000259" key="1">
    <source>
        <dbReference type="Pfam" id="PF12770"/>
    </source>
</evidence>
<keyword evidence="3" id="KW-1185">Reference proteome</keyword>
<organism evidence="2 3">
    <name type="scientific">Sphaerisporangium rubeum</name>
    <dbReference type="NCBI Taxonomy" id="321317"/>
    <lineage>
        <taxon>Bacteria</taxon>
        <taxon>Bacillati</taxon>
        <taxon>Actinomycetota</taxon>
        <taxon>Actinomycetes</taxon>
        <taxon>Streptosporangiales</taxon>
        <taxon>Streptosporangiaceae</taxon>
        <taxon>Sphaerisporangium</taxon>
    </lineage>
</organism>
<dbReference type="SUPFAM" id="SSF48452">
    <property type="entry name" value="TPR-like"/>
    <property type="match status" value="2"/>
</dbReference>
<evidence type="ECO:0000313" key="2">
    <source>
        <dbReference type="EMBL" id="MBB6473383.1"/>
    </source>
</evidence>
<dbReference type="InterPro" id="IPR019734">
    <property type="entry name" value="TPR_rpt"/>
</dbReference>
<comment type="caution">
    <text evidence="2">The sequence shown here is derived from an EMBL/GenBank/DDBJ whole genome shotgun (WGS) entry which is preliminary data.</text>
</comment>
<dbReference type="Proteomes" id="UP000555564">
    <property type="component" value="Unassembled WGS sequence"/>
</dbReference>
<dbReference type="Pfam" id="PF12770">
    <property type="entry name" value="CHAT"/>
    <property type="match status" value="1"/>
</dbReference>